<dbReference type="Proteomes" id="UP001358193">
    <property type="component" value="Segment"/>
</dbReference>
<organism evidence="1 2">
    <name type="scientific">phage Lak_Megaphage_Sonny</name>
    <dbReference type="NCBI Taxonomy" id="3109229"/>
    <lineage>
        <taxon>Viruses</taxon>
        <taxon>Duplodnaviria</taxon>
        <taxon>Heunggongvirae</taxon>
        <taxon>Uroviricota</taxon>
        <taxon>Caudoviricetes</taxon>
        <taxon>Caudoviricetes code 15 clade</taxon>
    </lineage>
</organism>
<protein>
    <submittedName>
        <fullName evidence="1">Uncharacterized protein</fullName>
    </submittedName>
</protein>
<reference evidence="1 2" key="1">
    <citation type="submission" date="2023-11" db="EMBL/GenBank/DDBJ databases">
        <authorList>
            <person name="Cook R."/>
            <person name="Crisci M."/>
            <person name="Pye H."/>
            <person name="Adriaenssens E."/>
            <person name="Santini J."/>
        </authorList>
    </citation>
    <scope>NUCLEOTIDE SEQUENCE [LARGE SCALE GENOMIC DNA]</scope>
    <source>
        <strain evidence="1">Lak_Megaphage_Sonny</strain>
    </source>
</reference>
<keyword evidence="2" id="KW-1185">Reference proteome</keyword>
<evidence type="ECO:0000313" key="1">
    <source>
        <dbReference type="EMBL" id="WQJ53664.1"/>
    </source>
</evidence>
<sequence>MVITSTNKDVIANYLAISKKFNAFVKKNFSKKEQSELSIADIIKDLHKENTQIEKLMNAYAKTNVNDYIHEGMCLKGSFSSCLIYSSNMVMIIKNISKNSKKVLIEYINLAWINYSDGRLNIEKHELTINAMDIIHHINTGQVNECSKDEYDNILTKYNEIKEKFETFNKNDI</sequence>
<evidence type="ECO:0000313" key="2">
    <source>
        <dbReference type="Proteomes" id="UP001358193"/>
    </source>
</evidence>
<dbReference type="EMBL" id="OR769223">
    <property type="protein sequence ID" value="WQJ53664.1"/>
    <property type="molecule type" value="Genomic_DNA"/>
</dbReference>
<accession>A0ABZ0Z389</accession>
<proteinExistence type="predicted"/>
<name>A0ABZ0Z389_9CAUD</name>